<dbReference type="InterPro" id="IPR013120">
    <property type="entry name" value="FAR_NAD-bd"/>
</dbReference>
<feature type="domain" description="Thioester reductase (TE)" evidence="2">
    <location>
        <begin position="94"/>
        <end position="360"/>
    </location>
</feature>
<dbReference type="PANTHER" id="PTHR11011:SF60">
    <property type="entry name" value="FATTY ACYL-COA REDUCTASE-RELATED"/>
    <property type="match status" value="1"/>
</dbReference>
<dbReference type="SUPFAM" id="SSF51735">
    <property type="entry name" value="NAD(P)-binding Rossmann-fold domains"/>
    <property type="match status" value="1"/>
</dbReference>
<sequence>MYKHEDFVPTLLKSKLPKNLEIIKNGHYEKTEKYYLLHKYLQDIDIRVEENGSEIVPILKGKNILITGVTGFLVKSSVIQYFFNRFLHVLLVLIGKLLLEKLLRSCKDIGTIYIIVRTKKEKSPELRVNELLDGLVRIPLKLISQIQLTTPTKRAAFKKLAEIYPSYKEKVVGIPGDFEAVDLKISENWRKTIKSNVNIIYHMSATVRFDEKLSRAIKINIHVFAYMSTVFSNCSKKSIAEKVYEPLLDPYKVMDLVENFSEEIDNRMAPGILGDTPNTYTFTKQISEYLVSIETKGIPTCIHRPSIVISSVREPMKSWVDSIYGPVGLIIAGCLGLIHVTYGDPEIYLDFVPSDFAINSFIVSSYKVAKEKVKDTIQVFNNTTEIENKWETKKFSLLPKYTNLIGSEKLIMKTFWRMIPSYTWYLVLNFWLNAVPIYCIDFLAGLMGKPKLVNNISNGVIAITLILSIYFLSETIFFFIPLTLVSIFLYFMVTGKIIVTFIPNDFYVLLKNHLHSKHDRFTVLAVRVVIL</sequence>
<keyword evidence="1" id="KW-0560">Oxidoreductase</keyword>
<dbReference type="InterPro" id="IPR036291">
    <property type="entry name" value="NAD(P)-bd_dom_sf"/>
</dbReference>
<keyword evidence="1" id="KW-0443">Lipid metabolism</keyword>
<evidence type="ECO:0000313" key="3">
    <source>
        <dbReference type="EMBL" id="KAL1502743.1"/>
    </source>
</evidence>
<accession>A0ABD1EVC1</accession>
<comment type="caution">
    <text evidence="3">The sequence shown here is derived from an EMBL/GenBank/DDBJ whole genome shotgun (WGS) entry which is preliminary data.</text>
</comment>
<gene>
    <name evidence="3" type="ORF">ABEB36_007845</name>
</gene>
<dbReference type="PANTHER" id="PTHR11011">
    <property type="entry name" value="MALE STERILITY PROTEIN 2-RELATED"/>
    <property type="match status" value="1"/>
</dbReference>
<dbReference type="Pfam" id="PF07993">
    <property type="entry name" value="NAD_binding_4"/>
    <property type="match status" value="1"/>
</dbReference>
<dbReference type="GO" id="GO:1901568">
    <property type="term" value="P:fatty acid derivative metabolic process"/>
    <property type="evidence" value="ECO:0007669"/>
    <property type="project" value="UniProtKB-ARBA"/>
</dbReference>
<proteinExistence type="inferred from homology"/>
<comment type="similarity">
    <text evidence="1">Belongs to the fatty acyl-CoA reductase family.</text>
</comment>
<keyword evidence="1" id="KW-1133">Transmembrane helix</keyword>
<name>A0ABD1EVC1_HYPHA</name>
<dbReference type="GO" id="GO:0102965">
    <property type="term" value="F:alcohol-forming long-chain fatty acyl-CoA reductase activity"/>
    <property type="evidence" value="ECO:0007669"/>
    <property type="project" value="UniProtKB-EC"/>
</dbReference>
<comment type="function">
    <text evidence="1">Catalyzes the reduction of fatty acyl-CoA to fatty alcohols.</text>
</comment>
<dbReference type="InterPro" id="IPR026055">
    <property type="entry name" value="FAR"/>
</dbReference>
<keyword evidence="1" id="KW-0472">Membrane</keyword>
<dbReference type="Proteomes" id="UP001566132">
    <property type="component" value="Unassembled WGS sequence"/>
</dbReference>
<feature type="transmembrane region" description="Helical" evidence="1">
    <location>
        <begin position="422"/>
        <end position="447"/>
    </location>
</feature>
<evidence type="ECO:0000259" key="2">
    <source>
        <dbReference type="Pfam" id="PF07993"/>
    </source>
</evidence>
<feature type="transmembrane region" description="Helical" evidence="1">
    <location>
        <begin position="459"/>
        <end position="481"/>
    </location>
</feature>
<keyword evidence="1" id="KW-0444">Lipid biosynthesis</keyword>
<dbReference type="EC" id="1.2.1.84" evidence="1"/>
<keyword evidence="1" id="KW-0521">NADP</keyword>
<dbReference type="Gene3D" id="3.40.50.720">
    <property type="entry name" value="NAD(P)-binding Rossmann-like Domain"/>
    <property type="match status" value="1"/>
</dbReference>
<dbReference type="AlphaFoldDB" id="A0ABD1EVC1"/>
<evidence type="ECO:0000256" key="1">
    <source>
        <dbReference type="RuleBase" id="RU363097"/>
    </source>
</evidence>
<evidence type="ECO:0000313" key="4">
    <source>
        <dbReference type="Proteomes" id="UP001566132"/>
    </source>
</evidence>
<dbReference type="EMBL" id="JBDJPC010000005">
    <property type="protein sequence ID" value="KAL1502743.1"/>
    <property type="molecule type" value="Genomic_DNA"/>
</dbReference>
<protein>
    <recommendedName>
        <fullName evidence="1">Fatty acyl-CoA reductase</fullName>
        <ecNumber evidence="1">1.2.1.84</ecNumber>
    </recommendedName>
</protein>
<comment type="catalytic activity">
    <reaction evidence="1">
        <text>a long-chain fatty acyl-CoA + 2 NADPH + 2 H(+) = a long-chain primary fatty alcohol + 2 NADP(+) + CoA</text>
        <dbReference type="Rhea" id="RHEA:52716"/>
        <dbReference type="ChEBI" id="CHEBI:15378"/>
        <dbReference type="ChEBI" id="CHEBI:57287"/>
        <dbReference type="ChEBI" id="CHEBI:57783"/>
        <dbReference type="ChEBI" id="CHEBI:58349"/>
        <dbReference type="ChEBI" id="CHEBI:77396"/>
        <dbReference type="ChEBI" id="CHEBI:83139"/>
        <dbReference type="EC" id="1.2.1.84"/>
    </reaction>
</comment>
<keyword evidence="4" id="KW-1185">Reference proteome</keyword>
<reference evidence="3 4" key="1">
    <citation type="submission" date="2024-05" db="EMBL/GenBank/DDBJ databases">
        <title>Genetic variation in Jamaican populations of the coffee berry borer (Hypothenemus hampei).</title>
        <authorList>
            <person name="Errbii M."/>
            <person name="Myrie A."/>
        </authorList>
    </citation>
    <scope>NUCLEOTIDE SEQUENCE [LARGE SCALE GENOMIC DNA]</scope>
    <source>
        <strain evidence="3">JA-Hopewell-2020-01-JO</strain>
        <tissue evidence="3">Whole body</tissue>
    </source>
</reference>
<keyword evidence="1" id="KW-0812">Transmembrane</keyword>
<organism evidence="3 4">
    <name type="scientific">Hypothenemus hampei</name>
    <name type="common">Coffee berry borer</name>
    <dbReference type="NCBI Taxonomy" id="57062"/>
    <lineage>
        <taxon>Eukaryota</taxon>
        <taxon>Metazoa</taxon>
        <taxon>Ecdysozoa</taxon>
        <taxon>Arthropoda</taxon>
        <taxon>Hexapoda</taxon>
        <taxon>Insecta</taxon>
        <taxon>Pterygota</taxon>
        <taxon>Neoptera</taxon>
        <taxon>Endopterygota</taxon>
        <taxon>Coleoptera</taxon>
        <taxon>Polyphaga</taxon>
        <taxon>Cucujiformia</taxon>
        <taxon>Curculionidae</taxon>
        <taxon>Scolytinae</taxon>
        <taxon>Hypothenemus</taxon>
    </lineage>
</organism>
<feature type="transmembrane region" description="Helical" evidence="1">
    <location>
        <begin position="487"/>
        <end position="510"/>
    </location>
</feature>